<dbReference type="SUPFAM" id="SSF46894">
    <property type="entry name" value="C-terminal effector domain of the bipartite response regulators"/>
    <property type="match status" value="1"/>
</dbReference>
<dbReference type="Gene3D" id="1.10.10.10">
    <property type="entry name" value="Winged helix-like DNA-binding domain superfamily/Winged helix DNA-binding domain"/>
    <property type="match status" value="2"/>
</dbReference>
<name>A0ABP6S403_9ACTN</name>
<dbReference type="EMBL" id="BAAAYL010000001">
    <property type="protein sequence ID" value="GAA3380123.1"/>
    <property type="molecule type" value="Genomic_DNA"/>
</dbReference>
<dbReference type="Pfam" id="PF00196">
    <property type="entry name" value="GerE"/>
    <property type="match status" value="1"/>
</dbReference>
<reference evidence="2" key="1">
    <citation type="journal article" date="2014" name="Int. J. Syst. Evol. Microbiol.">
        <title>Complete genome of a new Firmicutes species belonging to the dominant human colonic microbiota ('Ruminococcus bicirculans') reveals two chromosomes and a selective capacity to utilize plant glucans.</title>
        <authorList>
            <consortium name="NISC Comparative Sequencing Program"/>
            <person name="Wegmann U."/>
            <person name="Louis P."/>
            <person name="Goesmann A."/>
            <person name="Henrissat B."/>
            <person name="Duncan S.H."/>
            <person name="Flint H.J."/>
        </authorList>
    </citation>
    <scope>NUCLEOTIDE SEQUENCE</scope>
    <source>
        <strain evidence="2">JCM 9651</strain>
    </source>
</reference>
<dbReference type="Proteomes" id="UP001499990">
    <property type="component" value="Unassembled WGS sequence"/>
</dbReference>
<evidence type="ECO:0000313" key="2">
    <source>
        <dbReference type="EMBL" id="GAA3367577.1"/>
    </source>
</evidence>
<dbReference type="SMART" id="SM00421">
    <property type="entry name" value="HTH_LUXR"/>
    <property type="match status" value="1"/>
</dbReference>
<dbReference type="InterPro" id="IPR051797">
    <property type="entry name" value="TrmB-like"/>
</dbReference>
<dbReference type="InterPro" id="IPR036388">
    <property type="entry name" value="WH-like_DNA-bd_sf"/>
</dbReference>
<gene>
    <name evidence="2" type="ORF">GCM10020367_02390</name>
    <name evidence="3" type="ORF">GCM10020367_66450</name>
</gene>
<evidence type="ECO:0000313" key="4">
    <source>
        <dbReference type="Proteomes" id="UP001499990"/>
    </source>
</evidence>
<feature type="domain" description="HTH luxR-type" evidence="1">
    <location>
        <begin position="259"/>
        <end position="316"/>
    </location>
</feature>
<evidence type="ECO:0000313" key="3">
    <source>
        <dbReference type="EMBL" id="GAA3380123.1"/>
    </source>
</evidence>
<dbReference type="InterPro" id="IPR000792">
    <property type="entry name" value="Tscrpt_reg_LuxR_C"/>
</dbReference>
<proteinExistence type="predicted"/>
<dbReference type="RefSeq" id="WP_345033871.1">
    <property type="nucleotide sequence ID" value="NZ_BAAAYL010000001.1"/>
</dbReference>
<dbReference type="InterPro" id="IPR016032">
    <property type="entry name" value="Sig_transdc_resp-reg_C-effctor"/>
</dbReference>
<sequence>MHPLRAIGLTATAEDIYLALVQRGPTKSAALASILRVAPDAVDAAADELSGMGLVEPDGERLVARPPRAALDALAEIRAKELGALRDSADELSQFWRDHHAEGPGYIEIVRMEEAREALARRVQDEAVHQVRALSIGPSGRLAAPPKVAPGCLEALARGVAYSVVYGARILRDPIGREAIQTCVNLGERARVFPNVALNLMICDDRFAVVAAPARDPQRRHHIAVQRSALLDGLIGVFEAYWQMAVPLPAGDESMDDVGAAPTDDARQLLTYLSSGLTDESIARELGVSERTVARRIARLQEVLGAQTRFQLGVQASRRGWL</sequence>
<dbReference type="EMBL" id="BAAAYL010000001">
    <property type="protein sequence ID" value="GAA3367577.1"/>
    <property type="molecule type" value="Genomic_DNA"/>
</dbReference>
<keyword evidence="4" id="KW-1185">Reference proteome</keyword>
<reference evidence="2" key="3">
    <citation type="submission" date="2023-12" db="EMBL/GenBank/DDBJ databases">
        <authorList>
            <person name="Sun Q."/>
            <person name="Inoue M."/>
        </authorList>
    </citation>
    <scope>NUCLEOTIDE SEQUENCE</scope>
    <source>
        <strain evidence="2">JCM 9651</strain>
    </source>
</reference>
<protein>
    <submittedName>
        <fullName evidence="2">LuxR family transcriptional regulator</fullName>
    </submittedName>
</protein>
<dbReference type="PANTHER" id="PTHR34293:SF1">
    <property type="entry name" value="HTH-TYPE TRANSCRIPTIONAL REGULATOR TRMBL2"/>
    <property type="match status" value="1"/>
</dbReference>
<organism evidence="2 4">
    <name type="scientific">Streptomyces sannanensis</name>
    <dbReference type="NCBI Taxonomy" id="285536"/>
    <lineage>
        <taxon>Bacteria</taxon>
        <taxon>Bacillati</taxon>
        <taxon>Actinomycetota</taxon>
        <taxon>Actinomycetes</taxon>
        <taxon>Kitasatosporales</taxon>
        <taxon>Streptomycetaceae</taxon>
        <taxon>Streptomyces</taxon>
    </lineage>
</organism>
<accession>A0ABP6S403</accession>
<evidence type="ECO:0000259" key="1">
    <source>
        <dbReference type="SMART" id="SM00421"/>
    </source>
</evidence>
<dbReference type="PANTHER" id="PTHR34293">
    <property type="entry name" value="HTH-TYPE TRANSCRIPTIONAL REGULATOR TRMBL2"/>
    <property type="match status" value="1"/>
</dbReference>
<reference evidence="4" key="2">
    <citation type="journal article" date="2019" name="Int. J. Syst. Evol. Microbiol.">
        <title>The Global Catalogue of Microorganisms (GCM) 10K type strain sequencing project: providing services to taxonomists for standard genome sequencing and annotation.</title>
        <authorList>
            <consortium name="The Broad Institute Genomics Platform"/>
            <consortium name="The Broad Institute Genome Sequencing Center for Infectious Disease"/>
            <person name="Wu L."/>
            <person name="Ma J."/>
        </authorList>
    </citation>
    <scope>NUCLEOTIDE SEQUENCE [LARGE SCALE GENOMIC DNA]</scope>
    <source>
        <strain evidence="4">JCM 9651</strain>
    </source>
</reference>
<comment type="caution">
    <text evidence="2">The sequence shown here is derived from an EMBL/GenBank/DDBJ whole genome shotgun (WGS) entry which is preliminary data.</text>
</comment>